<protein>
    <submittedName>
        <fullName evidence="4">N-acyl-L-amino acid amidohydrolase</fullName>
    </submittedName>
</protein>
<feature type="binding site" evidence="2">
    <location>
        <position position="365"/>
    </location>
    <ligand>
        <name>Mn(2+)</name>
        <dbReference type="ChEBI" id="CHEBI:29035"/>
        <label>2</label>
    </ligand>
</feature>
<keyword evidence="2" id="KW-0464">Manganese</keyword>
<dbReference type="SUPFAM" id="SSF55031">
    <property type="entry name" value="Bacterial exopeptidase dimerisation domain"/>
    <property type="match status" value="1"/>
</dbReference>
<keyword evidence="2" id="KW-0479">Metal-binding</keyword>
<dbReference type="STRING" id="550983.A4R26_00510"/>
<comment type="cofactor">
    <cofactor evidence="2">
        <name>Mn(2+)</name>
        <dbReference type="ChEBI" id="CHEBI:29035"/>
    </cofactor>
    <text evidence="2">The Mn(2+) ion enhances activity.</text>
</comment>
<dbReference type="AlphaFoldDB" id="A0A1V9GCM7"/>
<proteinExistence type="predicted"/>
<reference evidence="5" key="1">
    <citation type="submission" date="2016-04" db="EMBL/GenBank/DDBJ databases">
        <authorList>
            <person name="Chen L."/>
            <person name="Zhuang W."/>
            <person name="Wang G."/>
        </authorList>
    </citation>
    <scope>NUCLEOTIDE SEQUENCE [LARGE SCALE GENOMIC DNA]</scope>
    <source>
        <strain evidence="5">208</strain>
    </source>
</reference>
<dbReference type="Pfam" id="PF01546">
    <property type="entry name" value="Peptidase_M20"/>
    <property type="match status" value="1"/>
</dbReference>
<dbReference type="NCBIfam" id="TIGR01891">
    <property type="entry name" value="amidohydrolases"/>
    <property type="match status" value="1"/>
</dbReference>
<dbReference type="InterPro" id="IPR011650">
    <property type="entry name" value="Peptidase_M20_dimer"/>
</dbReference>
<evidence type="ECO:0000256" key="1">
    <source>
        <dbReference type="ARBA" id="ARBA00022801"/>
    </source>
</evidence>
<dbReference type="PANTHER" id="PTHR11014:SF63">
    <property type="entry name" value="METALLOPEPTIDASE, PUTATIVE (AFU_ORTHOLOGUE AFUA_6G09600)-RELATED"/>
    <property type="match status" value="1"/>
</dbReference>
<dbReference type="Pfam" id="PF07687">
    <property type="entry name" value="M20_dimer"/>
    <property type="match status" value="1"/>
</dbReference>
<dbReference type="GO" id="GO:0046872">
    <property type="term" value="F:metal ion binding"/>
    <property type="evidence" value="ECO:0007669"/>
    <property type="project" value="UniProtKB-KW"/>
</dbReference>
<name>A0A1V9GCM7_9BACT</name>
<dbReference type="GO" id="GO:0050118">
    <property type="term" value="F:N-acetyldiaminopimelate deacetylase activity"/>
    <property type="evidence" value="ECO:0007669"/>
    <property type="project" value="UniProtKB-ARBA"/>
</dbReference>
<evidence type="ECO:0000256" key="2">
    <source>
        <dbReference type="PIRSR" id="PIRSR005962-1"/>
    </source>
</evidence>
<feature type="binding site" evidence="2">
    <location>
        <position position="166"/>
    </location>
    <ligand>
        <name>Mn(2+)</name>
        <dbReference type="ChEBI" id="CHEBI:29035"/>
        <label>2</label>
    </ligand>
</feature>
<evidence type="ECO:0000313" key="4">
    <source>
        <dbReference type="EMBL" id="OQP68324.1"/>
    </source>
</evidence>
<dbReference type="InterPro" id="IPR002933">
    <property type="entry name" value="Peptidase_M20"/>
</dbReference>
<evidence type="ECO:0000259" key="3">
    <source>
        <dbReference type="Pfam" id="PF07687"/>
    </source>
</evidence>
<dbReference type="EMBL" id="LWBP01000001">
    <property type="protein sequence ID" value="OQP68324.1"/>
    <property type="molecule type" value="Genomic_DNA"/>
</dbReference>
<dbReference type="InterPro" id="IPR017439">
    <property type="entry name" value="Amidohydrolase"/>
</dbReference>
<organism evidence="4 5">
    <name type="scientific">Niastella populi</name>
    <dbReference type="NCBI Taxonomy" id="550983"/>
    <lineage>
        <taxon>Bacteria</taxon>
        <taxon>Pseudomonadati</taxon>
        <taxon>Bacteroidota</taxon>
        <taxon>Chitinophagia</taxon>
        <taxon>Chitinophagales</taxon>
        <taxon>Chitinophagaceae</taxon>
        <taxon>Niastella</taxon>
    </lineage>
</organism>
<dbReference type="OrthoDB" id="9776731at2"/>
<dbReference type="RefSeq" id="WP_081158552.1">
    <property type="nucleotide sequence ID" value="NZ_LWBP01000001.1"/>
</dbReference>
<dbReference type="SUPFAM" id="SSF53187">
    <property type="entry name" value="Zn-dependent exopeptidases"/>
    <property type="match status" value="1"/>
</dbReference>
<keyword evidence="5" id="KW-1185">Reference proteome</keyword>
<feature type="binding site" evidence="2">
    <location>
        <position position="103"/>
    </location>
    <ligand>
        <name>Mn(2+)</name>
        <dbReference type="ChEBI" id="CHEBI:29035"/>
        <label>2</label>
    </ligand>
</feature>
<dbReference type="Gene3D" id="3.40.630.10">
    <property type="entry name" value="Zn peptidases"/>
    <property type="match status" value="1"/>
</dbReference>
<feature type="binding site" evidence="2">
    <location>
        <position position="139"/>
    </location>
    <ligand>
        <name>Mn(2+)</name>
        <dbReference type="ChEBI" id="CHEBI:29035"/>
        <label>2</label>
    </ligand>
</feature>
<dbReference type="Proteomes" id="UP000192276">
    <property type="component" value="Unassembled WGS sequence"/>
</dbReference>
<keyword evidence="1 4" id="KW-0378">Hydrolase</keyword>
<sequence>MIGAIQQKAAALSEKITGYRRHLHAHPELSFQEYQTSAFIKSKLDEMGIEWKPIAGTGVLAAVKGKLASDRVIALRADMDALPITEANRCSYTSANPGVMHACGHDFHTASLLGAAEILHSLRDLFGGHIKLLFQPAEEVLPGGALQMIKEGVLEDPVPLAVIGQHVSPFLESGKIAVRKGKFMASMDELFVTVRGKGGHAAQPHRNIDPVMIAAQVLVALQQLVSRFANPSMPTVLSFGKVIANGAINVIPDELYLEGTFRTMNEDWRNEAHQRMKEMAEGIARSMGGSCSFVINRGYPFLINDAVITEHLTACAHTYLGGSNVEEAEIWMAAEDFARYSQLAPSCFYLLGTGNQQKGITSSLHTTTFDVDEEALATSMGLMSFTAIQLLGTPLRPDRDEHELQQG</sequence>
<dbReference type="Gene3D" id="3.30.70.360">
    <property type="match status" value="1"/>
</dbReference>
<gene>
    <name evidence="4" type="ORF">A4R26_00510</name>
</gene>
<evidence type="ECO:0000313" key="5">
    <source>
        <dbReference type="Proteomes" id="UP000192276"/>
    </source>
</evidence>
<dbReference type="PIRSF" id="PIRSF005962">
    <property type="entry name" value="Pept_M20D_amidohydro"/>
    <property type="match status" value="1"/>
</dbReference>
<dbReference type="InterPro" id="IPR036264">
    <property type="entry name" value="Bact_exopeptidase_dim_dom"/>
</dbReference>
<comment type="caution">
    <text evidence="4">The sequence shown here is derived from an EMBL/GenBank/DDBJ whole genome shotgun (WGS) entry which is preliminary data.</text>
</comment>
<dbReference type="FunFam" id="3.30.70.360:FF:000001">
    <property type="entry name" value="N-acetyldiaminopimelate deacetylase"/>
    <property type="match status" value="1"/>
</dbReference>
<dbReference type="GO" id="GO:0019877">
    <property type="term" value="P:diaminopimelate biosynthetic process"/>
    <property type="evidence" value="ECO:0007669"/>
    <property type="project" value="UniProtKB-ARBA"/>
</dbReference>
<feature type="domain" description="Peptidase M20 dimerisation" evidence="3">
    <location>
        <begin position="192"/>
        <end position="282"/>
    </location>
</feature>
<accession>A0A1V9GCM7</accession>
<feature type="binding site" evidence="2">
    <location>
        <position position="105"/>
    </location>
    <ligand>
        <name>Mn(2+)</name>
        <dbReference type="ChEBI" id="CHEBI:29035"/>
        <label>2</label>
    </ligand>
</feature>
<dbReference type="PANTHER" id="PTHR11014">
    <property type="entry name" value="PEPTIDASE M20 FAMILY MEMBER"/>
    <property type="match status" value="1"/>
</dbReference>